<dbReference type="InterPro" id="IPR003593">
    <property type="entry name" value="AAA+_ATPase"/>
</dbReference>
<dbReference type="SUPFAM" id="SSF52540">
    <property type="entry name" value="P-loop containing nucleoside triphosphate hydrolases"/>
    <property type="match status" value="1"/>
</dbReference>
<dbReference type="Proteomes" id="UP000062160">
    <property type="component" value="Unassembled WGS sequence"/>
</dbReference>
<accession>A0A0U9HEF5</accession>
<dbReference type="PANTHER" id="PTHR30050">
    <property type="entry name" value="CHROMOSOMAL REPLICATION INITIATOR PROTEIN DNAA"/>
    <property type="match status" value="1"/>
</dbReference>
<gene>
    <name evidence="2" type="ORF">TSYNT_570</name>
</gene>
<feature type="domain" description="AAA+ ATPase" evidence="1">
    <location>
        <begin position="74"/>
        <end position="203"/>
    </location>
</feature>
<dbReference type="Gene3D" id="3.40.50.300">
    <property type="entry name" value="P-loop containing nucleotide triphosphate hydrolases"/>
    <property type="match status" value="1"/>
</dbReference>
<evidence type="ECO:0000313" key="2">
    <source>
        <dbReference type="EMBL" id="GAQ24244.1"/>
    </source>
</evidence>
<dbReference type="EMBL" id="DF976999">
    <property type="protein sequence ID" value="GAQ24244.1"/>
    <property type="molecule type" value="Genomic_DNA"/>
</dbReference>
<dbReference type="PIRSF" id="PIRSF003073">
    <property type="entry name" value="DNAC_TnpB_IstB"/>
    <property type="match status" value="1"/>
</dbReference>
<dbReference type="STRING" id="224999.GCA_001485475_00226"/>
<dbReference type="RefSeq" id="WP_059031348.1">
    <property type="nucleotide sequence ID" value="NZ_DF976999.1"/>
</dbReference>
<keyword evidence="3" id="KW-1185">Reference proteome</keyword>
<proteinExistence type="predicted"/>
<dbReference type="GO" id="GO:0005524">
    <property type="term" value="F:ATP binding"/>
    <property type="evidence" value="ECO:0007669"/>
    <property type="project" value="InterPro"/>
</dbReference>
<organism evidence="2">
    <name type="scientific">Tepidanaerobacter syntrophicus</name>
    <dbReference type="NCBI Taxonomy" id="224999"/>
    <lineage>
        <taxon>Bacteria</taxon>
        <taxon>Bacillati</taxon>
        <taxon>Bacillota</taxon>
        <taxon>Clostridia</taxon>
        <taxon>Thermosediminibacterales</taxon>
        <taxon>Tepidanaerobacteraceae</taxon>
        <taxon>Tepidanaerobacter</taxon>
    </lineage>
</organism>
<dbReference type="Pfam" id="PF01695">
    <property type="entry name" value="IstB_IS21"/>
    <property type="match status" value="1"/>
</dbReference>
<dbReference type="InterPro" id="IPR028350">
    <property type="entry name" value="DNAC/IstB-like"/>
</dbReference>
<dbReference type="InterPro" id="IPR027417">
    <property type="entry name" value="P-loop_NTPase"/>
</dbReference>
<dbReference type="SMART" id="SM00382">
    <property type="entry name" value="AAA"/>
    <property type="match status" value="1"/>
</dbReference>
<dbReference type="GO" id="GO:0006260">
    <property type="term" value="P:DNA replication"/>
    <property type="evidence" value="ECO:0007669"/>
    <property type="project" value="TreeGrafter"/>
</dbReference>
<dbReference type="AlphaFoldDB" id="A0A0U9HEF5"/>
<reference evidence="2" key="1">
    <citation type="journal article" date="2016" name="Genome Announc.">
        <title>Draft Genome Sequence of the Syntrophic Lactate-Degrading Bacterium Tepidanaerobacter syntrophicus JLT.</title>
        <authorList>
            <person name="Matsuura N."/>
            <person name="Ohashi A."/>
            <person name="Tourlousse D.M."/>
            <person name="Sekiguchi Y."/>
        </authorList>
    </citation>
    <scope>NUCLEOTIDE SEQUENCE [LARGE SCALE GENOMIC DNA]</scope>
    <source>
        <strain evidence="2">JL</strain>
    </source>
</reference>
<dbReference type="PANTHER" id="PTHR30050:SF4">
    <property type="entry name" value="ATP-BINDING PROTEIN RV3427C IN INSERTION SEQUENCE-RELATED"/>
    <property type="match status" value="1"/>
</dbReference>
<name>A0A0U9HEF5_9FIRM</name>
<dbReference type="CDD" id="cd00009">
    <property type="entry name" value="AAA"/>
    <property type="match status" value="1"/>
</dbReference>
<evidence type="ECO:0000259" key="1">
    <source>
        <dbReference type="SMART" id="SM00382"/>
    </source>
</evidence>
<protein>
    <submittedName>
        <fullName evidence="2">DNA replication protein DnaC</fullName>
    </submittedName>
</protein>
<sequence length="220" mass="25245">MNIDDFIRESIRKNEEELKKLMMRKKQDRISELLQKSGLGKRFQKKTFENFQITDANRAAFYQAKEFCANFPNTKRGLLITGPVGTGKTHLASAVTNDLIGRLYTVICRNITDIISLIKSTYGQKTELEEWEIVDILTTEVDLLVIDDLGKERASENTNTLLYQIINRLYNDERPIVVTTNFTSVTLAEKLGERGQSIVSRLTEMCEPVRTCGEDWRLKS</sequence>
<dbReference type="InterPro" id="IPR002611">
    <property type="entry name" value="IstB_ATP-bd"/>
</dbReference>
<evidence type="ECO:0000313" key="3">
    <source>
        <dbReference type="Proteomes" id="UP000062160"/>
    </source>
</evidence>